<dbReference type="InterPro" id="IPR028943">
    <property type="entry name" value="ZorC_EH_Signature_dom"/>
</dbReference>
<dbReference type="Pfam" id="PF15611">
    <property type="entry name" value="EH_Signature"/>
    <property type="match status" value="1"/>
</dbReference>
<organism evidence="2 3">
    <name type="scientific">Nitrincola tibetensis</name>
    <dbReference type="NCBI Taxonomy" id="2219697"/>
    <lineage>
        <taxon>Bacteria</taxon>
        <taxon>Pseudomonadati</taxon>
        <taxon>Pseudomonadota</taxon>
        <taxon>Gammaproteobacteria</taxon>
        <taxon>Oceanospirillales</taxon>
        <taxon>Oceanospirillaceae</taxon>
        <taxon>Nitrincola</taxon>
    </lineage>
</organism>
<keyword evidence="3" id="KW-1185">Reference proteome</keyword>
<name>A0A364NQK9_9GAMM</name>
<dbReference type="Proteomes" id="UP000250744">
    <property type="component" value="Unassembled WGS sequence"/>
</dbReference>
<sequence>MNMSSMGIGFKTPAEKKPKKMQALVKGMEVHDWNTLDSVNAFPPKSIDQILLLLNEGKASDITILEWIHLFESSNIWSENNTELRTSHTCFKILNAMSENDPLLNLSLFRAALTIDGVGNLFPSLLLDQIHFLDDKLSGWKKEILDIVIKSRDGNYKDIALSVAMQDISVNEFFSKYRLPRCTRLKHAVTASIPYTCETIDLVSYAGWCIYMVKESEHVISVEILNVLLAKRFNDIKNNKYLISKFIEICHPQNEDGYWYDLSEPAQLSLKNIVSISDLYYFKKLVELIFRSKELSVDENSTKQIKRRSQFWCHYESRILSVRILVPEYTYDKVIGLLKSCSWLELLSDKEGSEVIILEFDSVIVLEVLRGEASEIRVFEKNSRNKNILLKSVNPSLNDFRKAHQDAVHDHVICWQWACESWLRKSYNIIPDDKTKKFNGLPPSFSDYDPRKGLPTPDKNMLSLRAEEVARWSDAFFRREMLLGKYTSDGSEAKAHELLLLGQQFNQMGDFKQMVEHWESSAKLGNRAAMMNLAEYYLVKAKSRAELRMRGDVWLRKAAELGDLRANALLGLTV</sequence>
<dbReference type="EMBL" id="QKRX01000002">
    <property type="protein sequence ID" value="RAU19356.1"/>
    <property type="molecule type" value="Genomic_DNA"/>
</dbReference>
<protein>
    <recommendedName>
        <fullName evidence="1">Zorya protein ZorC EH domain-containing protein</fullName>
    </recommendedName>
</protein>
<dbReference type="OrthoDB" id="5861318at2"/>
<dbReference type="Gene3D" id="1.25.40.10">
    <property type="entry name" value="Tetratricopeptide repeat domain"/>
    <property type="match status" value="1"/>
</dbReference>
<accession>A0A364NQK9</accession>
<evidence type="ECO:0000313" key="2">
    <source>
        <dbReference type="EMBL" id="RAU19356.1"/>
    </source>
</evidence>
<proteinExistence type="predicted"/>
<evidence type="ECO:0000259" key="1">
    <source>
        <dbReference type="Pfam" id="PF15611"/>
    </source>
</evidence>
<dbReference type="SUPFAM" id="SSF81901">
    <property type="entry name" value="HCP-like"/>
    <property type="match status" value="1"/>
</dbReference>
<dbReference type="RefSeq" id="WP_112157602.1">
    <property type="nucleotide sequence ID" value="NZ_QKRX01000002.1"/>
</dbReference>
<feature type="domain" description="Zorya protein ZorC EH" evidence="1">
    <location>
        <begin position="251"/>
        <end position="422"/>
    </location>
</feature>
<evidence type="ECO:0000313" key="3">
    <source>
        <dbReference type="Proteomes" id="UP000250744"/>
    </source>
</evidence>
<gene>
    <name evidence="2" type="ORF">DN062_03600</name>
</gene>
<reference evidence="2 3" key="1">
    <citation type="submission" date="2018-06" db="EMBL/GenBank/DDBJ databases">
        <title>Nitrincola tibetense sp. nov., isolated from Lake XuguoCo on Tibetan Plateau.</title>
        <authorList>
            <person name="Xing P."/>
        </authorList>
    </citation>
    <scope>NUCLEOTIDE SEQUENCE [LARGE SCALE GENOMIC DNA]</scope>
    <source>
        <strain evidence="3">xg18</strain>
    </source>
</reference>
<dbReference type="AlphaFoldDB" id="A0A364NQK9"/>
<dbReference type="InterPro" id="IPR011990">
    <property type="entry name" value="TPR-like_helical_dom_sf"/>
</dbReference>
<comment type="caution">
    <text evidence="2">The sequence shown here is derived from an EMBL/GenBank/DDBJ whole genome shotgun (WGS) entry which is preliminary data.</text>
</comment>